<evidence type="ECO:0000313" key="2">
    <source>
        <dbReference type="Proteomes" id="UP000373269"/>
    </source>
</evidence>
<organism evidence="1 2">
    <name type="scientific">Lysinibacillus pakistanensis</name>
    <dbReference type="NCBI Taxonomy" id="759811"/>
    <lineage>
        <taxon>Bacteria</taxon>
        <taxon>Bacillati</taxon>
        <taxon>Bacillota</taxon>
        <taxon>Bacilli</taxon>
        <taxon>Bacillales</taxon>
        <taxon>Bacillaceae</taxon>
        <taxon>Lysinibacillus</taxon>
    </lineage>
</organism>
<name>A0ABX6D779_9BACI</name>
<proteinExistence type="predicted"/>
<sequence length="54" mass="5997">MSVLDYGDELRGIITPLDELATHSCVVTKFIDQPITAHFEENVQGLYCAGRKNS</sequence>
<keyword evidence="2" id="KW-1185">Reference proteome</keyword>
<dbReference type="Proteomes" id="UP000373269">
    <property type="component" value="Chromosome"/>
</dbReference>
<dbReference type="RefSeq" id="WP_369595004.1">
    <property type="nucleotide sequence ID" value="NZ_CP045835.1"/>
</dbReference>
<dbReference type="EMBL" id="CP045835">
    <property type="protein sequence ID" value="QGG50655.1"/>
    <property type="molecule type" value="Genomic_DNA"/>
</dbReference>
<reference evidence="1 2" key="1">
    <citation type="submission" date="2019-11" db="EMBL/GenBank/DDBJ databases">
        <title>Whole Genome Sequencing and Comparative Genomic Analyses of Lysinibacillus pakistanensis LZH-9, a Halotolerant Strain with Excellent COD Removal Capability.</title>
        <authorList>
            <person name="Zhou H."/>
        </authorList>
    </citation>
    <scope>NUCLEOTIDE SEQUENCE [LARGE SCALE GENOMIC DNA]</scope>
    <source>
        <strain evidence="1 2">LZH-9</strain>
    </source>
</reference>
<evidence type="ECO:0000313" key="1">
    <source>
        <dbReference type="EMBL" id="QGG50655.1"/>
    </source>
</evidence>
<accession>A0ABX6D779</accession>
<gene>
    <name evidence="1" type="ORF">GDS87_06670</name>
</gene>
<protein>
    <submittedName>
        <fullName evidence="1">Uncharacterized protein</fullName>
    </submittedName>
</protein>